<evidence type="ECO:0000256" key="13">
    <source>
        <dbReference type="ARBA" id="ARBA00023235"/>
    </source>
</evidence>
<reference evidence="20" key="1">
    <citation type="submission" date="2021-06" db="EMBL/GenBank/DDBJ databases">
        <authorList>
            <person name="Kallberg Y."/>
            <person name="Tangrot J."/>
            <person name="Rosling A."/>
        </authorList>
    </citation>
    <scope>NUCLEOTIDE SEQUENCE</scope>
    <source>
        <strain evidence="20">BR232B</strain>
    </source>
</reference>
<keyword evidence="12 15" id="KW-0238">DNA-binding</keyword>
<dbReference type="FunFam" id="3.30.565.10:FF:000004">
    <property type="entry name" value="DNA topoisomerase 2"/>
    <property type="match status" value="1"/>
</dbReference>
<evidence type="ECO:0000256" key="9">
    <source>
        <dbReference type="ARBA" id="ARBA00022840"/>
    </source>
</evidence>
<evidence type="ECO:0000259" key="19">
    <source>
        <dbReference type="PROSITE" id="PS52040"/>
    </source>
</evidence>
<dbReference type="PROSITE" id="PS00177">
    <property type="entry name" value="TOPOISOMERASE_II"/>
    <property type="match status" value="1"/>
</dbReference>
<gene>
    <name evidence="20" type="ORF">PBRASI_LOCUS5243</name>
</gene>
<keyword evidence="21" id="KW-1185">Reference proteome</keyword>
<keyword evidence="11 15" id="KW-0799">Topoisomerase</keyword>
<dbReference type="EMBL" id="CAJVPI010000597">
    <property type="protein sequence ID" value="CAG8554095.1"/>
    <property type="molecule type" value="Genomic_DNA"/>
</dbReference>
<dbReference type="InterPro" id="IPR018522">
    <property type="entry name" value="TopoIIA_CS"/>
</dbReference>
<dbReference type="Gene3D" id="3.30.230.10">
    <property type="match status" value="1"/>
</dbReference>
<dbReference type="CDD" id="cd03365">
    <property type="entry name" value="TOPRIM_TopoIIA"/>
    <property type="match status" value="1"/>
</dbReference>
<dbReference type="SMART" id="SM00387">
    <property type="entry name" value="HATPase_c"/>
    <property type="match status" value="1"/>
</dbReference>
<evidence type="ECO:0000256" key="4">
    <source>
        <dbReference type="ARBA" id="ARBA00011080"/>
    </source>
</evidence>
<feature type="domain" description="Topo IIA-type catalytic" evidence="19">
    <location>
        <begin position="687"/>
        <end position="1129"/>
    </location>
</feature>
<dbReference type="InterPro" id="IPR014721">
    <property type="entry name" value="Ribsml_uS5_D2-typ_fold_subgr"/>
</dbReference>
<dbReference type="CDD" id="cd16930">
    <property type="entry name" value="HATPase_TopII-like"/>
    <property type="match status" value="1"/>
</dbReference>
<dbReference type="InterPro" id="IPR020568">
    <property type="entry name" value="Ribosomal_Su5_D2-typ_SF"/>
</dbReference>
<dbReference type="Gene3D" id="3.90.199.10">
    <property type="entry name" value="Topoisomerase II, domain 5"/>
    <property type="match status" value="1"/>
</dbReference>
<comment type="cofactor">
    <cofactor evidence="3">
        <name>Mg(2+)</name>
        <dbReference type="ChEBI" id="CHEBI:18420"/>
    </cofactor>
</comment>
<dbReference type="Gene3D" id="3.30.1360.40">
    <property type="match status" value="1"/>
</dbReference>
<dbReference type="PROSITE" id="PS52040">
    <property type="entry name" value="TOPO_IIA"/>
    <property type="match status" value="1"/>
</dbReference>
<feature type="region of interest" description="Disordered" evidence="17">
    <location>
        <begin position="1141"/>
        <end position="1238"/>
    </location>
</feature>
<dbReference type="Gene3D" id="3.40.50.670">
    <property type="match status" value="1"/>
</dbReference>
<dbReference type="Pfam" id="PF00521">
    <property type="entry name" value="DNA_topoisoIV"/>
    <property type="match status" value="1"/>
</dbReference>
<keyword evidence="10" id="KW-0460">Magnesium</keyword>
<protein>
    <recommendedName>
        <fullName evidence="6 16">DNA topoisomerase 2</fullName>
        <ecNumber evidence="5 16">5.6.2.2</ecNumber>
    </recommendedName>
</protein>
<comment type="catalytic activity">
    <reaction evidence="1 15 16">
        <text>ATP-dependent breakage, passage and rejoining of double-stranded DNA.</text>
        <dbReference type="EC" id="5.6.2.2"/>
    </reaction>
</comment>
<dbReference type="PRINTS" id="PR01158">
    <property type="entry name" value="TOPISMRASEII"/>
</dbReference>
<dbReference type="Pfam" id="PF00204">
    <property type="entry name" value="DNA_gyraseB"/>
    <property type="match status" value="1"/>
</dbReference>
<dbReference type="Pfam" id="PF01751">
    <property type="entry name" value="Toprim"/>
    <property type="match status" value="1"/>
</dbReference>
<dbReference type="SUPFAM" id="SSF54211">
    <property type="entry name" value="Ribosomal protein S5 domain 2-like"/>
    <property type="match status" value="1"/>
</dbReference>
<dbReference type="InterPro" id="IPR013760">
    <property type="entry name" value="Topo_IIA-like_dom_sf"/>
</dbReference>
<dbReference type="GO" id="GO:0005524">
    <property type="term" value="F:ATP binding"/>
    <property type="evidence" value="ECO:0007669"/>
    <property type="project" value="UniProtKB-UniRule"/>
</dbReference>
<evidence type="ECO:0000256" key="5">
    <source>
        <dbReference type="ARBA" id="ARBA00012895"/>
    </source>
</evidence>
<evidence type="ECO:0000313" key="20">
    <source>
        <dbReference type="EMBL" id="CAG8554095.1"/>
    </source>
</evidence>
<dbReference type="SMART" id="SM00433">
    <property type="entry name" value="TOP2c"/>
    <property type="match status" value="1"/>
</dbReference>
<organism evidence="20 21">
    <name type="scientific">Paraglomus brasilianum</name>
    <dbReference type="NCBI Taxonomy" id="144538"/>
    <lineage>
        <taxon>Eukaryota</taxon>
        <taxon>Fungi</taxon>
        <taxon>Fungi incertae sedis</taxon>
        <taxon>Mucoromycota</taxon>
        <taxon>Glomeromycotina</taxon>
        <taxon>Glomeromycetes</taxon>
        <taxon>Paraglomerales</taxon>
        <taxon>Paraglomeraceae</taxon>
        <taxon>Paraglomus</taxon>
    </lineage>
</organism>
<evidence type="ECO:0000259" key="18">
    <source>
        <dbReference type="PROSITE" id="PS50880"/>
    </source>
</evidence>
<comment type="cofactor">
    <cofactor evidence="2">
        <name>Ca(2+)</name>
        <dbReference type="ChEBI" id="CHEBI:29108"/>
    </cofactor>
</comment>
<feature type="active site" description="O-(5'-phospho-DNA)-tyrosine intermediate" evidence="15">
    <location>
        <position position="777"/>
    </location>
</feature>
<evidence type="ECO:0000256" key="1">
    <source>
        <dbReference type="ARBA" id="ARBA00000185"/>
    </source>
</evidence>
<dbReference type="PANTHER" id="PTHR10169:SF38">
    <property type="entry name" value="DNA TOPOISOMERASE 2"/>
    <property type="match status" value="1"/>
</dbReference>
<dbReference type="InterPro" id="IPR002205">
    <property type="entry name" value="Topo_IIA_dom_A"/>
</dbReference>
<name>A0A9N9B383_9GLOM</name>
<dbReference type="Pfam" id="PF02518">
    <property type="entry name" value="HATPase_c"/>
    <property type="match status" value="1"/>
</dbReference>
<evidence type="ECO:0000256" key="6">
    <source>
        <dbReference type="ARBA" id="ARBA00019635"/>
    </source>
</evidence>
<dbReference type="Gene3D" id="3.30.1490.30">
    <property type="match status" value="1"/>
</dbReference>
<dbReference type="FunFam" id="3.30.230.10:FF:000008">
    <property type="entry name" value="DNA topoisomerase 2"/>
    <property type="match status" value="1"/>
</dbReference>
<evidence type="ECO:0000256" key="15">
    <source>
        <dbReference type="PROSITE-ProRule" id="PRU01384"/>
    </source>
</evidence>
<evidence type="ECO:0000313" key="21">
    <source>
        <dbReference type="Proteomes" id="UP000789739"/>
    </source>
</evidence>
<dbReference type="FunFam" id="3.90.199.10:FF:000002">
    <property type="entry name" value="DNA topoisomerase 2"/>
    <property type="match status" value="1"/>
</dbReference>
<feature type="domain" description="Toprim" evidence="18">
    <location>
        <begin position="440"/>
        <end position="562"/>
    </location>
</feature>
<dbReference type="SMART" id="SM00434">
    <property type="entry name" value="TOP4c"/>
    <property type="match status" value="1"/>
</dbReference>
<dbReference type="InterPro" id="IPR013758">
    <property type="entry name" value="Topo_IIA_A/C_ab"/>
</dbReference>
<dbReference type="FunFam" id="3.30.1360.40:FF:000003">
    <property type="entry name" value="DNA topoisomerase 2"/>
    <property type="match status" value="1"/>
</dbReference>
<dbReference type="EC" id="5.6.2.2" evidence="5 16"/>
<comment type="similarity">
    <text evidence="4 16">Belongs to the type II topoisomerase family.</text>
</comment>
<dbReference type="InterPro" id="IPR013759">
    <property type="entry name" value="Topo_IIA_B_C"/>
</dbReference>
<dbReference type="AlphaFoldDB" id="A0A9N9B383"/>
<dbReference type="InterPro" id="IPR050634">
    <property type="entry name" value="DNA_Topoisomerase_II"/>
</dbReference>
<evidence type="ECO:0000256" key="2">
    <source>
        <dbReference type="ARBA" id="ARBA00001913"/>
    </source>
</evidence>
<dbReference type="GO" id="GO:0003677">
    <property type="term" value="F:DNA binding"/>
    <property type="evidence" value="ECO:0007669"/>
    <property type="project" value="UniProtKB-UniRule"/>
</dbReference>
<dbReference type="PANTHER" id="PTHR10169">
    <property type="entry name" value="DNA TOPOISOMERASE/GYRASE"/>
    <property type="match status" value="1"/>
</dbReference>
<dbReference type="InterPro" id="IPR001241">
    <property type="entry name" value="Topo_IIA"/>
</dbReference>
<dbReference type="PROSITE" id="PS50880">
    <property type="entry name" value="TOPRIM"/>
    <property type="match status" value="1"/>
</dbReference>
<dbReference type="Pfam" id="PF16898">
    <property type="entry name" value="TOPRIM_C"/>
    <property type="match status" value="1"/>
</dbReference>
<dbReference type="InterPro" id="IPR031660">
    <property type="entry name" value="TOPRIM_C"/>
</dbReference>
<dbReference type="CDD" id="cd00187">
    <property type="entry name" value="TOP4c"/>
    <property type="match status" value="1"/>
</dbReference>
<dbReference type="GO" id="GO:0006265">
    <property type="term" value="P:DNA topological change"/>
    <property type="evidence" value="ECO:0007669"/>
    <property type="project" value="UniProtKB-UniRule"/>
</dbReference>
<evidence type="ECO:0000256" key="16">
    <source>
        <dbReference type="RuleBase" id="RU362094"/>
    </source>
</evidence>
<dbReference type="Proteomes" id="UP000789739">
    <property type="component" value="Unassembled WGS sequence"/>
</dbReference>
<evidence type="ECO:0000256" key="10">
    <source>
        <dbReference type="ARBA" id="ARBA00022842"/>
    </source>
</evidence>
<dbReference type="InterPro" id="IPR001154">
    <property type="entry name" value="TopoII_euk"/>
</dbReference>
<evidence type="ECO:0000256" key="7">
    <source>
        <dbReference type="ARBA" id="ARBA00022723"/>
    </source>
</evidence>
<dbReference type="InterPro" id="IPR006171">
    <property type="entry name" value="TOPRIM_dom"/>
</dbReference>
<dbReference type="InterPro" id="IPR013506">
    <property type="entry name" value="Topo_IIA_bsu_dom2"/>
</dbReference>
<feature type="compositionally biased region" description="Basic and acidic residues" evidence="17">
    <location>
        <begin position="1208"/>
        <end position="1218"/>
    </location>
</feature>
<sequence>MATTSLDPRGEKTIEETYQKVTQIEHILKRPDTYIGSVEAVTETLWVFDKTKEAMVCRPITFVPGLYKIFDEILVNAADNKIRDPSMNTIKVTIDRDKNSISIYNNGQGIPVEIHKKENVYVPELIFGHLLTSSNYDDTEKKVTGGRNGYGAKLCNIFSAEFTVETSNKQSGKRFTQVFSHNMGQMSKPKLNAANKKEDFTRITFKPDLSKFGMTEIDADTEALLIKRVYDLAGSVKNIKVFLNGERIKVKNFKQYCELYFKEEMADRETKPTLVYENVNDRWEVGVCASDGQFQQVSFVNSICTTKGGTHVNYITDQLVREITESIKKKMKQANPPKPAQIKNHLWVFVNCLIENPSFDSQTKETLTLQRNSFGSAASLSEEFVKKVLKTDIVESLVNYMKVKQEQQLRKTDGHKRSRVSGITKLDDANHAGTRFGAKCTLILTEGDSAKTLAVSGLSVVGRDSYGVFPLRGKLLNVRDANFKQVSENQELNHIKQILGLQHAKEYTSADSLRYGRLMIMTDQDHDGSHIKGLIINFLDHFYPSLLKLPGFLFEFITPIVKATKGNSQEISFYTIPEYETWKAANNNGKGWNIKYYKGLGTSTAEDARRYFAKMDQHRKPFTSADEDDHRLIDMAFNKKRADDRKQWLANFMPGTYMDHSTSEIQIKDFINKELILFSMADNIRSIPSVVDGLKPGQRKIMFSCFKRNLKGEMKVAQLTGYVAEHSAYHHGEQSLSSTIVGLAQDYVGSNNINLLVPAGCFGTRLQGGKDAASPRYIFTGLSELARKIFRKEDDAILAYLNEDGQSIEPEWYLPILPMVLVNGGEGIGTGWSCKLPNYNPEDIVNNLLRKMQGEEYEKMHPWYRGFKGGIVEESEGSYKVTGIIQQINNTSLEITELPIGVWTQSYKEMLEEFMTGTEKGKKEPFIKDYKEYHTDTSVHFVVNLTEENMNKVLEEGLESKFKLSKTFKTTNMVLFNSELKITKYATINEIMDDFYKLRLEYYEKRKEWLASELNKGCEQLENKVRFVTEIIEGKLIIQNRKRNVIIRTLKERGYITFFETLDVKASDEDDNSPETANDVEGFGYLLNMSIWHLTWEKVEQLKKERDAKQNQLDILKSKSPQDLWKEDLEEFMISWKEMDAKKAEDSSSGKGKKPTKSSPKKRNVKKPAPPAKVILLEDSDKDYTPEPAQSNTSPRKRIAKKAAVPARSDEKSEEPKLTRTRRSGRAKSTQYYFGDSD</sequence>
<dbReference type="Gene3D" id="1.10.268.10">
    <property type="entry name" value="Topoisomerase, domain 3"/>
    <property type="match status" value="1"/>
</dbReference>
<dbReference type="InterPro" id="IPR034157">
    <property type="entry name" value="TOPRIM_TopoII"/>
</dbReference>
<dbReference type="GO" id="GO:0046872">
    <property type="term" value="F:metal ion binding"/>
    <property type="evidence" value="ECO:0007669"/>
    <property type="project" value="UniProtKB-KW"/>
</dbReference>
<keyword evidence="8 16" id="KW-0547">Nucleotide-binding</keyword>
<evidence type="ECO:0000256" key="8">
    <source>
        <dbReference type="ARBA" id="ARBA00022741"/>
    </source>
</evidence>
<evidence type="ECO:0000256" key="14">
    <source>
        <dbReference type="ARBA" id="ARBA00053943"/>
    </source>
</evidence>
<evidence type="ECO:0000256" key="17">
    <source>
        <dbReference type="SAM" id="MobiDB-lite"/>
    </source>
</evidence>
<dbReference type="Gene3D" id="3.30.565.10">
    <property type="entry name" value="Histidine kinase-like ATPase, C-terminal domain"/>
    <property type="match status" value="1"/>
</dbReference>
<comment type="caution">
    <text evidence="20">The sequence shown here is derived from an EMBL/GenBank/DDBJ whole genome shotgun (WGS) entry which is preliminary data.</text>
</comment>
<comment type="function">
    <text evidence="14 16">Control of topological states of DNA by transient breakage and subsequent rejoining of DNA strands. Topoisomerase II makes double-strand breaks.</text>
</comment>
<dbReference type="CDD" id="cd03481">
    <property type="entry name" value="TopoIIA_Trans_ScTopoIIA"/>
    <property type="match status" value="1"/>
</dbReference>
<dbReference type="SUPFAM" id="SSF55874">
    <property type="entry name" value="ATPase domain of HSP90 chaperone/DNA topoisomerase II/histidine kinase"/>
    <property type="match status" value="1"/>
</dbReference>
<dbReference type="PRINTS" id="PR00418">
    <property type="entry name" value="TPI2FAMILY"/>
</dbReference>
<evidence type="ECO:0000256" key="3">
    <source>
        <dbReference type="ARBA" id="ARBA00001946"/>
    </source>
</evidence>
<dbReference type="OrthoDB" id="276498at2759"/>
<accession>A0A9N9B383</accession>
<evidence type="ECO:0000256" key="12">
    <source>
        <dbReference type="ARBA" id="ARBA00023125"/>
    </source>
</evidence>
<keyword evidence="7" id="KW-0479">Metal-binding</keyword>
<dbReference type="GO" id="GO:0000712">
    <property type="term" value="P:resolution of meiotic recombination intermediates"/>
    <property type="evidence" value="ECO:0007669"/>
    <property type="project" value="TreeGrafter"/>
</dbReference>
<comment type="subunit">
    <text evidence="16">Homodimer.</text>
</comment>
<evidence type="ECO:0000256" key="11">
    <source>
        <dbReference type="ARBA" id="ARBA00023029"/>
    </source>
</evidence>
<dbReference type="FunFam" id="3.30.1490.30:FF:000001">
    <property type="entry name" value="DNA topoisomerase 2"/>
    <property type="match status" value="1"/>
</dbReference>
<dbReference type="GO" id="GO:0000819">
    <property type="term" value="P:sister chromatid segregation"/>
    <property type="evidence" value="ECO:0007669"/>
    <property type="project" value="TreeGrafter"/>
</dbReference>
<dbReference type="FunFam" id="3.40.50.670:FF:000001">
    <property type="entry name" value="DNA topoisomerase 2"/>
    <property type="match status" value="2"/>
</dbReference>
<proteinExistence type="inferred from homology"/>
<dbReference type="InterPro" id="IPR036890">
    <property type="entry name" value="HATPase_C_sf"/>
</dbReference>
<keyword evidence="13 15" id="KW-0413">Isomerase</keyword>
<dbReference type="SUPFAM" id="SSF56719">
    <property type="entry name" value="Type II DNA topoisomerase"/>
    <property type="match status" value="1"/>
</dbReference>
<dbReference type="GO" id="GO:0003918">
    <property type="term" value="F:DNA topoisomerase type II (double strand cut, ATP-hydrolyzing) activity"/>
    <property type="evidence" value="ECO:0007669"/>
    <property type="project" value="UniProtKB-UniRule"/>
</dbReference>
<feature type="compositionally biased region" description="Basic residues" evidence="17">
    <location>
        <begin position="1151"/>
        <end position="1166"/>
    </location>
</feature>
<dbReference type="InterPro" id="IPR003594">
    <property type="entry name" value="HATPase_dom"/>
</dbReference>
<dbReference type="InterPro" id="IPR013757">
    <property type="entry name" value="Topo_IIA_A_a_sf"/>
</dbReference>
<dbReference type="GO" id="GO:0005634">
    <property type="term" value="C:nucleus"/>
    <property type="evidence" value="ECO:0007669"/>
    <property type="project" value="TreeGrafter"/>
</dbReference>
<keyword evidence="9 16" id="KW-0067">ATP-binding</keyword>